<evidence type="ECO:0000313" key="3">
    <source>
        <dbReference type="Proteomes" id="UP001174694"/>
    </source>
</evidence>
<feature type="region of interest" description="Disordered" evidence="1">
    <location>
        <begin position="184"/>
        <end position="273"/>
    </location>
</feature>
<sequence length="396" mass="46937">MRPQWSTHVEKLWDPEEVLTITNPATGSPTCLGEAVTYGRRCQRHIAANKFANVWRILDGIAQEDAFTAAKSSELMEALSWGLCYQHKQQAEQIQRRWIRQLREWSGDSQRSSYAAGPGPSAAWPQSDKRDFKRGFGSKAGQTPSTAPSYSTRPMFGYGMKYEDQAEEMGRKMRQMAEELEKLRRDAEAWRRAEREREESERLRRKEEEMRRQKKEEEERQKREKEQKERAERLKREQEERQRREKEQKERQKKEEAARARERPRTRAQERERAMKKEWEDAWTRYTDGWDKIRGKTSEEVDHAQIPWPVKSGRLEDVTSGNVSLFFERAPPIALAIDVAEERFRIISQENKRWHTDKIMSQFGPEILSGKYKDALDLIAKLMVQLWKEAKMKRNC</sequence>
<accession>A0AA38R4V8</accession>
<dbReference type="EMBL" id="JANBVO010000035">
    <property type="protein sequence ID" value="KAJ9137293.1"/>
    <property type="molecule type" value="Genomic_DNA"/>
</dbReference>
<feature type="region of interest" description="Disordered" evidence="1">
    <location>
        <begin position="109"/>
        <end position="157"/>
    </location>
</feature>
<name>A0AA38R4V8_9PEZI</name>
<organism evidence="2 3">
    <name type="scientific">Pleurostoma richardsiae</name>
    <dbReference type="NCBI Taxonomy" id="41990"/>
    <lineage>
        <taxon>Eukaryota</taxon>
        <taxon>Fungi</taxon>
        <taxon>Dikarya</taxon>
        <taxon>Ascomycota</taxon>
        <taxon>Pezizomycotina</taxon>
        <taxon>Sordariomycetes</taxon>
        <taxon>Sordariomycetidae</taxon>
        <taxon>Calosphaeriales</taxon>
        <taxon>Pleurostomataceae</taxon>
        <taxon>Pleurostoma</taxon>
    </lineage>
</organism>
<protein>
    <submittedName>
        <fullName evidence="2">Uncharacterized protein</fullName>
    </submittedName>
</protein>
<feature type="compositionally biased region" description="Polar residues" evidence="1">
    <location>
        <begin position="140"/>
        <end position="152"/>
    </location>
</feature>
<reference evidence="2" key="1">
    <citation type="submission" date="2022-07" db="EMBL/GenBank/DDBJ databases">
        <title>Fungi with potential for degradation of polypropylene.</title>
        <authorList>
            <person name="Gostincar C."/>
        </authorList>
    </citation>
    <scope>NUCLEOTIDE SEQUENCE</scope>
    <source>
        <strain evidence="2">EXF-13308</strain>
    </source>
</reference>
<proteinExistence type="predicted"/>
<gene>
    <name evidence="2" type="ORF">NKR23_g9214</name>
</gene>
<evidence type="ECO:0000313" key="2">
    <source>
        <dbReference type="EMBL" id="KAJ9137293.1"/>
    </source>
</evidence>
<feature type="compositionally biased region" description="Low complexity" evidence="1">
    <location>
        <begin position="112"/>
        <end position="126"/>
    </location>
</feature>
<dbReference type="Proteomes" id="UP001174694">
    <property type="component" value="Unassembled WGS sequence"/>
</dbReference>
<evidence type="ECO:0000256" key="1">
    <source>
        <dbReference type="SAM" id="MobiDB-lite"/>
    </source>
</evidence>
<dbReference type="AlphaFoldDB" id="A0AA38R4V8"/>
<keyword evidence="3" id="KW-1185">Reference proteome</keyword>
<comment type="caution">
    <text evidence="2">The sequence shown here is derived from an EMBL/GenBank/DDBJ whole genome shotgun (WGS) entry which is preliminary data.</text>
</comment>